<dbReference type="Gene3D" id="2.20.230.10">
    <property type="entry name" value="Resuscitation-promoting factor rpfb"/>
    <property type="match status" value="1"/>
</dbReference>
<evidence type="ECO:0000256" key="2">
    <source>
        <dbReference type="ARBA" id="ARBA00022729"/>
    </source>
</evidence>
<dbReference type="Pfam" id="PF03990">
    <property type="entry name" value="DUF348"/>
    <property type="match status" value="1"/>
</dbReference>
<keyword evidence="7" id="KW-1185">Reference proteome</keyword>
<comment type="similarity">
    <text evidence="1">Belongs to the transglycosylase family. Rpf subfamily.</text>
</comment>
<reference evidence="6" key="2">
    <citation type="submission" date="2020-09" db="EMBL/GenBank/DDBJ databases">
        <authorList>
            <person name="Sun Q."/>
            <person name="Ohkuma M."/>
        </authorList>
    </citation>
    <scope>NUCLEOTIDE SEQUENCE</scope>
    <source>
        <strain evidence="6">JCM 3051</strain>
    </source>
</reference>
<dbReference type="PROSITE" id="PS51109">
    <property type="entry name" value="G5"/>
    <property type="match status" value="1"/>
</dbReference>
<feature type="region of interest" description="Disordered" evidence="4">
    <location>
        <begin position="399"/>
        <end position="467"/>
    </location>
</feature>
<protein>
    <submittedName>
        <fullName evidence="6">Resuscitation-promoting factor</fullName>
    </submittedName>
</protein>
<comment type="caution">
    <text evidence="6">The sequence shown here is derived from an EMBL/GenBank/DDBJ whole genome shotgun (WGS) entry which is preliminary data.</text>
</comment>
<dbReference type="Proteomes" id="UP000655589">
    <property type="component" value="Unassembled WGS sequence"/>
</dbReference>
<feature type="domain" description="G5" evidence="5">
    <location>
        <begin position="321"/>
        <end position="402"/>
    </location>
</feature>
<feature type="compositionally biased region" description="Basic and acidic residues" evidence="4">
    <location>
        <begin position="406"/>
        <end position="429"/>
    </location>
</feature>
<reference evidence="6" key="1">
    <citation type="journal article" date="2014" name="Int. J. Syst. Evol. Microbiol.">
        <title>Complete genome sequence of Corynebacterium casei LMG S-19264T (=DSM 44701T), isolated from a smear-ripened cheese.</title>
        <authorList>
            <consortium name="US DOE Joint Genome Institute (JGI-PGF)"/>
            <person name="Walter F."/>
            <person name="Albersmeier A."/>
            <person name="Kalinowski J."/>
            <person name="Ruckert C."/>
        </authorList>
    </citation>
    <scope>NUCLEOTIDE SEQUENCE</scope>
    <source>
        <strain evidence="6">JCM 3051</strain>
    </source>
</reference>
<dbReference type="Pfam" id="PF06737">
    <property type="entry name" value="Transglycosylas"/>
    <property type="match status" value="1"/>
</dbReference>
<feature type="compositionally biased region" description="Pro residues" evidence="4">
    <location>
        <begin position="102"/>
        <end position="113"/>
    </location>
</feature>
<evidence type="ECO:0000313" key="7">
    <source>
        <dbReference type="Proteomes" id="UP000655589"/>
    </source>
</evidence>
<evidence type="ECO:0000256" key="3">
    <source>
        <dbReference type="ARBA" id="ARBA00022801"/>
    </source>
</evidence>
<feature type="compositionally biased region" description="Basic and acidic residues" evidence="4">
    <location>
        <begin position="437"/>
        <end position="452"/>
    </location>
</feature>
<dbReference type="GO" id="GO:0016787">
    <property type="term" value="F:hydrolase activity"/>
    <property type="evidence" value="ECO:0007669"/>
    <property type="project" value="UniProtKB-KW"/>
</dbReference>
<dbReference type="InterPro" id="IPR011098">
    <property type="entry name" value="G5_dom"/>
</dbReference>
<organism evidence="6 7">
    <name type="scientific">Promicromonospora citrea</name>
    <dbReference type="NCBI Taxonomy" id="43677"/>
    <lineage>
        <taxon>Bacteria</taxon>
        <taxon>Bacillati</taxon>
        <taxon>Actinomycetota</taxon>
        <taxon>Actinomycetes</taxon>
        <taxon>Micrococcales</taxon>
        <taxon>Promicromonosporaceae</taxon>
        <taxon>Promicromonospora</taxon>
    </lineage>
</organism>
<evidence type="ECO:0000256" key="4">
    <source>
        <dbReference type="SAM" id="MobiDB-lite"/>
    </source>
</evidence>
<evidence type="ECO:0000313" key="6">
    <source>
        <dbReference type="EMBL" id="GGM30838.1"/>
    </source>
</evidence>
<evidence type="ECO:0000259" key="5">
    <source>
        <dbReference type="PROSITE" id="PS51109"/>
    </source>
</evidence>
<feature type="region of interest" description="Disordered" evidence="4">
    <location>
        <begin position="100"/>
        <end position="119"/>
    </location>
</feature>
<gene>
    <name evidence="6" type="ORF">GCM10010102_27810</name>
</gene>
<dbReference type="CDD" id="cd13925">
    <property type="entry name" value="RPF"/>
    <property type="match status" value="1"/>
</dbReference>
<dbReference type="Pfam" id="PF07501">
    <property type="entry name" value="G5"/>
    <property type="match status" value="1"/>
</dbReference>
<sequence length="547" mass="56142">MPGPLEDWTRVTPPPPAQGSPSDAFLPEADLSVGRTETFLDVEPFGPPPRPEEVFPAAMFVVPDTAAEAETAVSAVMADLPPGHPSGPMPVVPAAELGVVAVPPPPPPPPPEPEPPRRRRTAAVLTTAAVVLAGGGGAAAYTVAHKTVTLDVDGEVRTVETFQGDVADLLTGEGVAVSGRDEVTPGLDAALRDGSTVVVRTAHELTLRADGERRRVWVAALDADQALTRLAGEGEGVALIPARGGGTASLPLPLDADGPVALEAGGEVREVADGAVTLDALLAAHDVRVDGDDLLVVEHRSESGAESGAEGGQEPVVTVVVRDVRSAIEETREEIPFETVTATDPGRYRDLGPYVASAGSAGERVTSWDVTRMDGRVVEREKLNTWVSRQPVDRVIMYGAKARPAPKPEKSEKSSGKASEKPTGAKDGAKGGTGKDGTGKDGKDGKDGKGGDDDPDPDGESRAEALSASAGVWSALAACESGGDPTTDTGNGYYGLYQFSPGTWAAMGGSGLPSEASAAEQTMRAQALQERAGWGPWPGCSAALGLS</sequence>
<feature type="region of interest" description="Disordered" evidence="4">
    <location>
        <begin position="1"/>
        <end position="30"/>
    </location>
</feature>
<dbReference type="InterPro" id="IPR023346">
    <property type="entry name" value="Lysozyme-like_dom_sf"/>
</dbReference>
<dbReference type="InterPro" id="IPR010618">
    <property type="entry name" value="RPF"/>
</dbReference>
<dbReference type="EMBL" id="BMPT01000011">
    <property type="protein sequence ID" value="GGM30838.1"/>
    <property type="molecule type" value="Genomic_DNA"/>
</dbReference>
<dbReference type="AlphaFoldDB" id="A0A8H9L519"/>
<dbReference type="InterPro" id="IPR007137">
    <property type="entry name" value="DUF348"/>
</dbReference>
<proteinExistence type="inferred from homology"/>
<keyword evidence="3" id="KW-0378">Hydrolase</keyword>
<dbReference type="Gene3D" id="1.10.530.10">
    <property type="match status" value="1"/>
</dbReference>
<name>A0A8H9L519_9MICO</name>
<evidence type="ECO:0000256" key="1">
    <source>
        <dbReference type="ARBA" id="ARBA00010830"/>
    </source>
</evidence>
<dbReference type="SUPFAM" id="SSF53955">
    <property type="entry name" value="Lysozyme-like"/>
    <property type="match status" value="1"/>
</dbReference>
<accession>A0A8H9L519</accession>
<dbReference type="SMART" id="SM01208">
    <property type="entry name" value="G5"/>
    <property type="match status" value="1"/>
</dbReference>
<keyword evidence="2" id="KW-0732">Signal</keyword>